<feature type="region of interest" description="Disordered" evidence="2">
    <location>
        <begin position="302"/>
        <end position="338"/>
    </location>
</feature>
<sequence>MDFHTLSRKQLQALCKKNKIPANITNVAMADALAALNQVEGLDDFFNPSEGDVGTPSVNHRTVVRTSTQRKAAIEEAEGLKVKTSTRRVRVAEEVVEQENKDANAPPITPAASRRRATAVSTRRKKEVEMVEEDAGVQGNPKTPAAVAPVSRRRATSRSVCTTKIETPGAHGTSVYNTRRSVRLLEKDLSKMSLLDTEDTTGLVKIDGDVSQDSSNVSHQLEEDSSGNEKGDSLQMESTVVSGDTRELEVCSLEKNTEYECQSRDLDSDVKLVSVTEIDMLVEPHGPNEAGSEKVNCLELEAEPNASDEAGSESLPVLEESYDSSELETQNNFPLEASEDAFPEVTIGQDIAAVTVVVPDDVSEDVTHQKVAASLPMQSECIVDDKVSYEGDVKEDKNNEPREEDEPYDSNLKLEGSIDTCDKSDDADAPMEVAHQDTVVVADDVFDQDVAGTLPMSPVNDALKEFVECNTDDDQGINKGDDNQDMNSETENLNLADGNMAHEDYQHPFNDDEKSADERDSMTGSEGGFVELESISHSAAIEVCTESSLPDVEAEENTSENLEAEESEEPVAGEDVMLEAGDAFSSPRIPLVHQQVSVESIGNYIVSCPLDVELSCKSNTMVDGDVVSEDNAITNKEEPRLSMDSITENSIQEQLKVDVHNTKMMKENVTSDDLNNKSLGELKRMLRQLTLNEKPKSKTNDVKDVEKKRTALQFHFMETQSHEDLQQPPPVTSNEAHSDDASDHRDAEQKQDILSTEEVVQILQVVASTGRFWYHYSVVTGLLGLYRVLRLQLSQQQITTGIAAILAAPVNRKKPQHPTSLKLLEADVLMCFLANPGLDLFLQPSSVWHIETSVFHIPFLFEPLFHITTAATSLYPLHPAVLLGVGCAAWHDWDKLKSMLSFQLKQVLSEYPEAKMTSEQQYASLGESYIELVNKLDEALTCFIEGPPFTLQRLCEILLDAKGIYPNLSKLALALEKNLLVTSTLTICTDPYPQATEKEPDDQEKASEKQQQQQQSDSAQNGIEPLVSDNDEVMPEADVGDDMTIDMEAFEGVKSSEINSEPNANNA</sequence>
<dbReference type="GO" id="GO:0030289">
    <property type="term" value="C:protein phosphatase 4 complex"/>
    <property type="evidence" value="ECO:0007669"/>
    <property type="project" value="InterPro"/>
</dbReference>
<feature type="region of interest" description="Disordered" evidence="2">
    <location>
        <begin position="719"/>
        <end position="751"/>
    </location>
</feature>
<evidence type="ECO:0008006" key="5">
    <source>
        <dbReference type="Google" id="ProtNLM"/>
    </source>
</evidence>
<protein>
    <recommendedName>
        <fullName evidence="5">Serine/threonine-protein phosphatase 4 regulatory subunit 2</fullName>
    </recommendedName>
</protein>
<feature type="compositionally biased region" description="Basic residues" evidence="2">
    <location>
        <begin position="113"/>
        <end position="125"/>
    </location>
</feature>
<dbReference type="PANTHER" id="PTHR16487:SF0">
    <property type="entry name" value="PROTEIN PHOSPHATASE 4 REGULATORY SUBUNIT 2-RELATED"/>
    <property type="match status" value="1"/>
</dbReference>
<comment type="similarity">
    <text evidence="1">Belongs to the PPP4R2 family.</text>
</comment>
<feature type="compositionally biased region" description="Low complexity" evidence="2">
    <location>
        <begin position="1009"/>
        <end position="1020"/>
    </location>
</feature>
<accession>A0A445HZ91</accession>
<dbReference type="GO" id="GO:0005737">
    <property type="term" value="C:cytoplasm"/>
    <property type="evidence" value="ECO:0007669"/>
    <property type="project" value="TreeGrafter"/>
</dbReference>
<feature type="region of interest" description="Disordered" evidence="2">
    <location>
        <begin position="549"/>
        <end position="571"/>
    </location>
</feature>
<feature type="region of interest" description="Disordered" evidence="2">
    <location>
        <begin position="991"/>
        <end position="1067"/>
    </location>
</feature>
<feature type="region of interest" description="Disordered" evidence="2">
    <location>
        <begin position="206"/>
        <end position="242"/>
    </location>
</feature>
<evidence type="ECO:0000256" key="1">
    <source>
        <dbReference type="ARBA" id="ARBA00009207"/>
    </source>
</evidence>
<keyword evidence="4" id="KW-1185">Reference proteome</keyword>
<feature type="compositionally biased region" description="Basic and acidic residues" evidence="2">
    <location>
        <begin position="388"/>
        <end position="401"/>
    </location>
</feature>
<dbReference type="Pfam" id="PF09184">
    <property type="entry name" value="PPP4R2"/>
    <property type="match status" value="1"/>
</dbReference>
<evidence type="ECO:0000256" key="2">
    <source>
        <dbReference type="SAM" id="MobiDB-lite"/>
    </source>
</evidence>
<feature type="region of interest" description="Disordered" evidence="2">
    <location>
        <begin position="97"/>
        <end position="159"/>
    </location>
</feature>
<evidence type="ECO:0000313" key="4">
    <source>
        <dbReference type="Proteomes" id="UP000289340"/>
    </source>
</evidence>
<evidence type="ECO:0000313" key="3">
    <source>
        <dbReference type="EMBL" id="RZB79069.1"/>
    </source>
</evidence>
<proteinExistence type="inferred from homology"/>
<feature type="compositionally biased region" description="Acidic residues" evidence="2">
    <location>
        <begin position="552"/>
        <end position="571"/>
    </location>
</feature>
<feature type="compositionally biased region" description="Acidic residues" evidence="2">
    <location>
        <begin position="1029"/>
        <end position="1049"/>
    </location>
</feature>
<dbReference type="GO" id="GO:0019888">
    <property type="term" value="F:protein phosphatase regulator activity"/>
    <property type="evidence" value="ECO:0007669"/>
    <property type="project" value="InterPro"/>
</dbReference>
<dbReference type="GO" id="GO:0005634">
    <property type="term" value="C:nucleus"/>
    <property type="evidence" value="ECO:0007669"/>
    <property type="project" value="TreeGrafter"/>
</dbReference>
<organism evidence="3 4">
    <name type="scientific">Glycine soja</name>
    <name type="common">Wild soybean</name>
    <dbReference type="NCBI Taxonomy" id="3848"/>
    <lineage>
        <taxon>Eukaryota</taxon>
        <taxon>Viridiplantae</taxon>
        <taxon>Streptophyta</taxon>
        <taxon>Embryophyta</taxon>
        <taxon>Tracheophyta</taxon>
        <taxon>Spermatophyta</taxon>
        <taxon>Magnoliopsida</taxon>
        <taxon>eudicotyledons</taxon>
        <taxon>Gunneridae</taxon>
        <taxon>Pentapetalae</taxon>
        <taxon>rosids</taxon>
        <taxon>fabids</taxon>
        <taxon>Fabales</taxon>
        <taxon>Fabaceae</taxon>
        <taxon>Papilionoideae</taxon>
        <taxon>50 kb inversion clade</taxon>
        <taxon>NPAAA clade</taxon>
        <taxon>indigoferoid/millettioid clade</taxon>
        <taxon>Phaseoleae</taxon>
        <taxon>Glycine</taxon>
        <taxon>Glycine subgen. Soja</taxon>
    </lineage>
</organism>
<dbReference type="PANTHER" id="PTHR16487">
    <property type="entry name" value="PPP4R2-RELATED PROTEIN"/>
    <property type="match status" value="1"/>
</dbReference>
<dbReference type="EMBL" id="QZWG01000011">
    <property type="protein sequence ID" value="RZB79069.1"/>
    <property type="molecule type" value="Genomic_DNA"/>
</dbReference>
<reference evidence="3 4" key="1">
    <citation type="submission" date="2018-09" db="EMBL/GenBank/DDBJ databases">
        <title>A high-quality reference genome of wild soybean provides a powerful tool to mine soybean genomes.</title>
        <authorList>
            <person name="Xie M."/>
            <person name="Chung C.Y.L."/>
            <person name="Li M.-W."/>
            <person name="Wong F.-L."/>
            <person name="Chan T.-F."/>
            <person name="Lam H.-M."/>
        </authorList>
    </citation>
    <scope>NUCLEOTIDE SEQUENCE [LARGE SCALE GENOMIC DNA]</scope>
    <source>
        <strain evidence="4">cv. W05</strain>
        <tissue evidence="3">Hypocotyl of etiolated seedlings</tissue>
    </source>
</reference>
<dbReference type="InterPro" id="IPR015267">
    <property type="entry name" value="PPP4R2"/>
</dbReference>
<feature type="region of interest" description="Disordered" evidence="2">
    <location>
        <begin position="388"/>
        <end position="415"/>
    </location>
</feature>
<dbReference type="AlphaFoldDB" id="A0A445HZ91"/>
<name>A0A445HZ91_GLYSO</name>
<comment type="caution">
    <text evidence="3">The sequence shown here is derived from an EMBL/GenBank/DDBJ whole genome shotgun (WGS) entry which is preliminary data.</text>
</comment>
<dbReference type="Proteomes" id="UP000289340">
    <property type="component" value="Chromosome 11"/>
</dbReference>
<feature type="compositionally biased region" description="Basic and acidic residues" evidence="2">
    <location>
        <begin position="736"/>
        <end position="751"/>
    </location>
</feature>
<feature type="compositionally biased region" description="Polar residues" evidence="2">
    <location>
        <begin position="1056"/>
        <end position="1067"/>
    </location>
</feature>
<gene>
    <name evidence="3" type="ORF">D0Y65_029430</name>
</gene>